<feature type="chain" id="PRO_5031372435" description="FlgD Ig-like domain-containing protein" evidence="1">
    <location>
        <begin position="20"/>
        <end position="1079"/>
    </location>
</feature>
<evidence type="ECO:0008006" key="3">
    <source>
        <dbReference type="Google" id="ProtNLM"/>
    </source>
</evidence>
<reference evidence="2" key="1">
    <citation type="journal article" date="2020" name="mSystems">
        <title>Genome- and Community-Level Interaction Insights into Carbon Utilization and Element Cycling Functions of Hydrothermarchaeota in Hydrothermal Sediment.</title>
        <authorList>
            <person name="Zhou Z."/>
            <person name="Liu Y."/>
            <person name="Xu W."/>
            <person name="Pan J."/>
            <person name="Luo Z.H."/>
            <person name="Li M."/>
        </authorList>
    </citation>
    <scope>NUCLEOTIDE SEQUENCE [LARGE SCALE GENOMIC DNA]</scope>
    <source>
        <strain evidence="2">SpSt-69</strain>
    </source>
</reference>
<dbReference type="Gene3D" id="2.60.40.4070">
    <property type="match status" value="1"/>
</dbReference>
<accession>A0A7V3ZY56</accession>
<dbReference type="CDD" id="cd04486">
    <property type="entry name" value="YhcR_OBF_like"/>
    <property type="match status" value="2"/>
</dbReference>
<proteinExistence type="predicted"/>
<feature type="signal peptide" evidence="1">
    <location>
        <begin position="1"/>
        <end position="19"/>
    </location>
</feature>
<comment type="caution">
    <text evidence="2">The sequence shown here is derived from an EMBL/GenBank/DDBJ whole genome shotgun (WGS) entry which is preliminary data.</text>
</comment>
<keyword evidence="1" id="KW-0732">Signal</keyword>
<dbReference type="PANTHER" id="PTHR42834">
    <property type="entry name" value="ENDONUCLEASE/EXONUCLEASE/PHOSPHATASE FAMILY PROTEIN (AFU_ORTHOLOGUE AFUA_3G09210)"/>
    <property type="match status" value="1"/>
</dbReference>
<gene>
    <name evidence="2" type="ORF">ENU66_04505</name>
</gene>
<dbReference type="EMBL" id="DTDJ01000030">
    <property type="protein sequence ID" value="HGL17571.1"/>
    <property type="molecule type" value="Genomic_DNA"/>
</dbReference>
<evidence type="ECO:0000313" key="2">
    <source>
        <dbReference type="EMBL" id="HGL17571.1"/>
    </source>
</evidence>
<dbReference type="PANTHER" id="PTHR42834:SF1">
    <property type="entry name" value="ENDONUCLEASE_EXONUCLEASE_PHOSPHATASE FAMILY PROTEIN (AFU_ORTHOLOGUE AFUA_3G09210)"/>
    <property type="match status" value="1"/>
</dbReference>
<protein>
    <recommendedName>
        <fullName evidence="3">FlgD Ig-like domain-containing protein</fullName>
    </recommendedName>
</protein>
<evidence type="ECO:0000256" key="1">
    <source>
        <dbReference type="SAM" id="SignalP"/>
    </source>
</evidence>
<sequence length="1079" mass="117708">MVRIFLKWLVILSIGSLSAQIVPIDSIQGYRDSSPYVNQTVTTVGVVTATVQDWTRYIRGFFIQDAEAPWHGIYVYTGNLVINLERGDSVKVTGRVTEYYGLTEISPSSASDVVVLKKGARIPRPLKISAQEVNTEPYEGVLIRVDSVTVTNSNLGNYQFEIIDPQGNTTIVQNCAGFTYSPRVGDFIPSIVGVDYYSYGAFKIVPRRNEDLVFSGDGTGYFYFENNIIATSEEKEVILQAEASAPVNISKIKIVIPPMFQITGDIVLGGPAFSQATWSLTNDTLLVENAKIAPDTSGFVQFTKIYAPSQPGVYSFEIYSFADSNFSKNPDSPKLNVVSIVGGGTASLIPNIVPLNIPEQISITFSNNFGTLRKIKVILPSNVYDWNGNLTFAGTGFQSTIHSIMGDTITLDSVAIDSLRSGQIILNNFSFKEEGLFQLTILTGTADSLAPIQDSPKIFVASSDSTIKLKYFHIDETKNFLAGQTVLIKGVVSGVIGDRTYIQDSTGGIIAYRAPSLAENTIVKLQGQFGEYRNSSQLYSAQLIASYGSGYVDTTVITTPPSETHEGTLVKIENLLPPPGITYFIPDSALTFRDSLNNPYRIYVASTSDLAYKPIPQGKMDIVGCVYQFDSYYNIQPRRTKDITAKGNGTGYFALNPAYTYYNQQKNIDLLINSPYAPIKNLEIYFTGASIDTFYLIGSGFENPVIDSFYKDSVTTYIKISGTINLTADTISFIGLMPNDSVESITFNVKTSVDSAGFLAPILTPPTLYVAHPIAYVRQNGEDGFTPAFLNQTFSVVGIVTAPPRVFSTERTSMYIQDATGGINVYYSSTYIDFNVGELVRVKGTILQYNGLTEISPTLSTDLVRLGSGFAAEPLKLEEGRTLNENLEGLLITVQGTVANKPYASGSGKAFTIYNGMAPIDVYVYNTTGIDLSSVDAGSVYKITGVVGQYDATTPYTSGYQLLPRFQEDIELVTPASPIGEIALNLTPKVFSPYLGEALTIEVSVPAGTVYNLKIYNSAGRLIKTLASAKNTPAVFQWRGVDEKENLMPAGLYILLLEYTKPDGINGRIQKAIILSRPK</sequence>
<dbReference type="AlphaFoldDB" id="A0A7V3ZY56"/>
<name>A0A7V3ZY56_UNCW3</name>
<organism evidence="2">
    <name type="scientific">candidate division WOR-3 bacterium</name>
    <dbReference type="NCBI Taxonomy" id="2052148"/>
    <lineage>
        <taxon>Bacteria</taxon>
        <taxon>Bacteria division WOR-3</taxon>
    </lineage>
</organism>